<sequence>MSADRMSPARALARVRRDDRGVGTIEYLGVIVLAALLVTALVLGITNARYAERLEAALCEITSLGQGGCAMPSDIVRAAEDYVPPDQCIVSSTGNDSSGKLTVVVTLESGEQWAINQLGDGTYQLTRAADGSVGIGVGVGFDVSATVDNEKFGVGAYANVAAALAIGGGESFTASSAEDAMQILHAQQQDDTKDAIFGDDNAVRDGADWLNETFGGSNDNEDAEPDEWFTEGGFVATGTAGSTAITGSVEASASVEAYVGRTDRKDGTSTDYLRAEMAIDGGVTGWGPDASGNDSYINYTAEGSAGAVVEIDRDKDGNPTTFRMTSVLMGNATGEQSYSGDGGIDSDPTYTERTVSFPLETASDRALASRVLQAAGIPYYPGVTDGIDVPQAATDKLDPTALGGALFEAASTRGHIYEQEYTTSTDESGFNAEGKLGLELGLGGSSIDSTRTTTGYTYWDGSSMVDRAGCF</sequence>
<dbReference type="RefSeq" id="WP_227424281.1">
    <property type="nucleotide sequence ID" value="NZ_CP071868.1"/>
</dbReference>
<organism evidence="2 3">
    <name type="scientific">Pengzhenrongella sicca</name>
    <dbReference type="NCBI Taxonomy" id="2819238"/>
    <lineage>
        <taxon>Bacteria</taxon>
        <taxon>Bacillati</taxon>
        <taxon>Actinomycetota</taxon>
        <taxon>Actinomycetes</taxon>
        <taxon>Micrococcales</taxon>
        <taxon>Pengzhenrongella</taxon>
    </lineage>
</organism>
<evidence type="ECO:0000313" key="3">
    <source>
        <dbReference type="Proteomes" id="UP000663937"/>
    </source>
</evidence>
<reference evidence="2" key="1">
    <citation type="submission" date="2021-03" db="EMBL/GenBank/DDBJ databases">
        <title>Pengzhenrongella sicca gen. nov., sp. nov., a new member of suborder Micrococcineae isolated from High-Arctic tundra soil.</title>
        <authorList>
            <person name="Peng F."/>
        </authorList>
    </citation>
    <scope>NUCLEOTIDE SEQUENCE</scope>
    <source>
        <strain evidence="2">LRZ-2</strain>
    </source>
</reference>
<keyword evidence="1" id="KW-1133">Transmembrane helix</keyword>
<keyword evidence="1" id="KW-0812">Transmembrane</keyword>
<keyword evidence="1" id="KW-0472">Membrane</keyword>
<dbReference type="Proteomes" id="UP000663937">
    <property type="component" value="Chromosome"/>
</dbReference>
<accession>A0A8A4ZHG2</accession>
<name>A0A8A4ZHG2_9MICO</name>
<dbReference type="KEGG" id="psic:J4E96_02765"/>
<dbReference type="EMBL" id="CP071868">
    <property type="protein sequence ID" value="QTE29966.1"/>
    <property type="molecule type" value="Genomic_DNA"/>
</dbReference>
<feature type="transmembrane region" description="Helical" evidence="1">
    <location>
        <begin position="21"/>
        <end position="45"/>
    </location>
</feature>
<gene>
    <name evidence="2" type="ORF">J4E96_02765</name>
</gene>
<evidence type="ECO:0000256" key="1">
    <source>
        <dbReference type="SAM" id="Phobius"/>
    </source>
</evidence>
<keyword evidence="3" id="KW-1185">Reference proteome</keyword>
<evidence type="ECO:0000313" key="2">
    <source>
        <dbReference type="EMBL" id="QTE29966.1"/>
    </source>
</evidence>
<protein>
    <submittedName>
        <fullName evidence="2">Uncharacterized protein</fullName>
    </submittedName>
</protein>
<dbReference type="AlphaFoldDB" id="A0A8A4ZHG2"/>
<proteinExistence type="predicted"/>